<dbReference type="SUPFAM" id="SSF51905">
    <property type="entry name" value="FAD/NAD(P)-binding domain"/>
    <property type="match status" value="1"/>
</dbReference>
<dbReference type="PROSITE" id="PS00624">
    <property type="entry name" value="GMC_OXRED_2"/>
    <property type="match status" value="1"/>
</dbReference>
<accession>A0AA39V1Q0</accession>
<dbReference type="GO" id="GO:0016614">
    <property type="term" value="F:oxidoreductase activity, acting on CH-OH group of donors"/>
    <property type="evidence" value="ECO:0007669"/>
    <property type="project" value="InterPro"/>
</dbReference>
<evidence type="ECO:0000313" key="5">
    <source>
        <dbReference type="EMBL" id="KAK0507629.1"/>
    </source>
</evidence>
<name>A0AA39V1Q0_9LECA</name>
<dbReference type="Pfam" id="PF05199">
    <property type="entry name" value="GMC_oxred_C"/>
    <property type="match status" value="1"/>
</dbReference>
<dbReference type="EMBL" id="JAFEKC020000023">
    <property type="protein sequence ID" value="KAK0507629.1"/>
    <property type="molecule type" value="Genomic_DNA"/>
</dbReference>
<dbReference type="InterPro" id="IPR000172">
    <property type="entry name" value="GMC_OxRdtase_N"/>
</dbReference>
<comment type="cofactor">
    <cofactor evidence="2">
        <name>FAD</name>
        <dbReference type="ChEBI" id="CHEBI:57692"/>
    </cofactor>
</comment>
<dbReference type="Gene3D" id="3.50.50.60">
    <property type="entry name" value="FAD/NAD(P)-binding domain"/>
    <property type="match status" value="1"/>
</dbReference>
<feature type="domain" description="Glucose-methanol-choline oxidoreductase N-terminal" evidence="4">
    <location>
        <begin position="249"/>
        <end position="263"/>
    </location>
</feature>
<evidence type="ECO:0000256" key="3">
    <source>
        <dbReference type="SAM" id="MobiDB-lite"/>
    </source>
</evidence>
<evidence type="ECO:0000256" key="1">
    <source>
        <dbReference type="ARBA" id="ARBA00010790"/>
    </source>
</evidence>
<dbReference type="InterPro" id="IPR007867">
    <property type="entry name" value="GMC_OxRtase_C"/>
</dbReference>
<feature type="region of interest" description="Disordered" evidence="3">
    <location>
        <begin position="440"/>
        <end position="460"/>
    </location>
</feature>
<dbReference type="PANTHER" id="PTHR11552:SF123">
    <property type="entry name" value="GMC OXIDOREDUCTASE (AFU_ORTHOLOGUE AFUA_2G01770)-RELATED"/>
    <property type="match status" value="1"/>
</dbReference>
<dbReference type="AlphaFoldDB" id="A0AA39V1Q0"/>
<keyword evidence="2" id="KW-0285">Flavoprotein</keyword>
<comment type="caution">
    <text evidence="5">The sequence shown here is derived from an EMBL/GenBank/DDBJ whole genome shotgun (WGS) entry which is preliminary data.</text>
</comment>
<dbReference type="InterPro" id="IPR036188">
    <property type="entry name" value="FAD/NAD-bd_sf"/>
</dbReference>
<keyword evidence="6" id="KW-1185">Reference proteome</keyword>
<dbReference type="InterPro" id="IPR012132">
    <property type="entry name" value="GMC_OxRdtase"/>
</dbReference>
<evidence type="ECO:0000259" key="4">
    <source>
        <dbReference type="PROSITE" id="PS00624"/>
    </source>
</evidence>
<dbReference type="Pfam" id="PF00732">
    <property type="entry name" value="GMC_oxred_N"/>
    <property type="match status" value="1"/>
</dbReference>
<protein>
    <recommendedName>
        <fullName evidence="4">Glucose-methanol-choline oxidoreductase N-terminal domain-containing protein</fullName>
    </recommendedName>
</protein>
<dbReference type="SUPFAM" id="SSF54373">
    <property type="entry name" value="FAD-linked reductases, C-terminal domain"/>
    <property type="match status" value="1"/>
</dbReference>
<comment type="similarity">
    <text evidence="1">Belongs to the GMC oxidoreductase family.</text>
</comment>
<organism evidence="5 6">
    <name type="scientific">Cladonia borealis</name>
    <dbReference type="NCBI Taxonomy" id="184061"/>
    <lineage>
        <taxon>Eukaryota</taxon>
        <taxon>Fungi</taxon>
        <taxon>Dikarya</taxon>
        <taxon>Ascomycota</taxon>
        <taxon>Pezizomycotina</taxon>
        <taxon>Lecanoromycetes</taxon>
        <taxon>OSLEUM clade</taxon>
        <taxon>Lecanoromycetidae</taxon>
        <taxon>Lecanorales</taxon>
        <taxon>Lecanorineae</taxon>
        <taxon>Cladoniaceae</taxon>
        <taxon>Cladonia</taxon>
    </lineage>
</organism>
<dbReference type="Proteomes" id="UP001166286">
    <property type="component" value="Unassembled WGS sequence"/>
</dbReference>
<feature type="binding site" evidence="2">
    <location>
        <position position="216"/>
    </location>
    <ligand>
        <name>FAD</name>
        <dbReference type="ChEBI" id="CHEBI:57692"/>
    </ligand>
</feature>
<sequence length="536" mass="58135">MSASTFDFIIAGGGTVGCTLASRLSLAGYSVAVFEAGPEDYSEKVMSPLAAPSLHGTPLEYDYLSQEQPHLANRRIKNSGGCLLSGSSATNYANWTRCHSADYDAWAHLVGSDRWSYRGLLKYFKKSEHHHDPSADPGTYGFNGPIYTTAGARQYPLRDSVREALSETGLRFNAEPNGGCPLGYGPFTENWKDGKRQPAGKAYDLSEAAVFTRAVVKRVMIDAERTAVGIELLDGRTYGAVKEVLVCCGSIKTPQLLMLSGIGPSSHLSSHGIPVTVDLPVGQNLHDHLSATLYWKLKHPEWGLAIGSPNFMKPEFRCGNPIDWIATESIADPSRAVKIDKLAPDDLLIRQPRGHVELFVSYAPIAAPAFFEYSLAGTHISTPVLGLLPTSRGFISLASRDASAAPIIDPNYLDTEMDREAVRTGIRSAVRMMLGTPHGQSFVEEETPPPGQPRLSLSSSDQDIDRRIQVIGRSFYQCAGTAAMGKVVDTDLRVNGIRNLRVVDASILPLPLAGHYQCPMYAIAESAADLILKKDD</sequence>
<keyword evidence="2" id="KW-0274">FAD</keyword>
<gene>
    <name evidence="5" type="ORF">JMJ35_010152</name>
</gene>
<dbReference type="Gene3D" id="3.30.560.10">
    <property type="entry name" value="Glucose Oxidase, domain 3"/>
    <property type="match status" value="1"/>
</dbReference>
<dbReference type="GO" id="GO:0050660">
    <property type="term" value="F:flavin adenine dinucleotide binding"/>
    <property type="evidence" value="ECO:0007669"/>
    <property type="project" value="InterPro"/>
</dbReference>
<evidence type="ECO:0000256" key="2">
    <source>
        <dbReference type="PIRSR" id="PIRSR000137-2"/>
    </source>
</evidence>
<reference evidence="5" key="1">
    <citation type="submission" date="2023-03" db="EMBL/GenBank/DDBJ databases">
        <title>Complete genome of Cladonia borealis.</title>
        <authorList>
            <person name="Park H."/>
        </authorList>
    </citation>
    <scope>NUCLEOTIDE SEQUENCE</scope>
    <source>
        <strain evidence="5">ANT050790</strain>
    </source>
</reference>
<proteinExistence type="inferred from homology"/>
<dbReference type="PIRSF" id="PIRSF000137">
    <property type="entry name" value="Alcohol_oxidase"/>
    <property type="match status" value="1"/>
</dbReference>
<evidence type="ECO:0000313" key="6">
    <source>
        <dbReference type="Proteomes" id="UP001166286"/>
    </source>
</evidence>
<dbReference type="PANTHER" id="PTHR11552">
    <property type="entry name" value="GLUCOSE-METHANOL-CHOLINE GMC OXIDOREDUCTASE"/>
    <property type="match status" value="1"/>
</dbReference>